<evidence type="ECO:0000313" key="4">
    <source>
        <dbReference type="Proteomes" id="UP001157125"/>
    </source>
</evidence>
<proteinExistence type="predicted"/>
<feature type="domain" description="Putative Flp pilus-assembly TadG-like N-terminal" evidence="2">
    <location>
        <begin position="8"/>
        <end position="46"/>
    </location>
</feature>
<comment type="caution">
    <text evidence="3">The sequence shown here is derived from an EMBL/GenBank/DDBJ whole genome shotgun (WGS) entry which is preliminary data.</text>
</comment>
<sequence>MRARDDEGSISVLTLGWIVVVAIAILVVAAATQVHVDRLRLVALADEPGA</sequence>
<protein>
    <recommendedName>
        <fullName evidence="2">Putative Flp pilus-assembly TadG-like N-terminal domain-containing protein</fullName>
    </recommendedName>
</protein>
<keyword evidence="1" id="KW-1133">Transmembrane helix</keyword>
<evidence type="ECO:0000313" key="3">
    <source>
        <dbReference type="EMBL" id="GMA34725.1"/>
    </source>
</evidence>
<dbReference type="InterPro" id="IPR028087">
    <property type="entry name" value="Tad_N"/>
</dbReference>
<keyword evidence="4" id="KW-1185">Reference proteome</keyword>
<feature type="transmembrane region" description="Helical" evidence="1">
    <location>
        <begin position="12"/>
        <end position="31"/>
    </location>
</feature>
<gene>
    <name evidence="3" type="ORF">GCM10025876_09290</name>
</gene>
<evidence type="ECO:0000259" key="2">
    <source>
        <dbReference type="Pfam" id="PF13400"/>
    </source>
</evidence>
<dbReference type="EMBL" id="BSUN01000001">
    <property type="protein sequence ID" value="GMA34725.1"/>
    <property type="molecule type" value="Genomic_DNA"/>
</dbReference>
<dbReference type="Pfam" id="PF13400">
    <property type="entry name" value="Tad"/>
    <property type="match status" value="1"/>
</dbReference>
<reference evidence="4" key="1">
    <citation type="journal article" date="2019" name="Int. J. Syst. Evol. Microbiol.">
        <title>The Global Catalogue of Microorganisms (GCM) 10K type strain sequencing project: providing services to taxonomists for standard genome sequencing and annotation.</title>
        <authorList>
            <consortium name="The Broad Institute Genomics Platform"/>
            <consortium name="The Broad Institute Genome Sequencing Center for Infectious Disease"/>
            <person name="Wu L."/>
            <person name="Ma J."/>
        </authorList>
    </citation>
    <scope>NUCLEOTIDE SEQUENCE [LARGE SCALE GENOMIC DNA]</scope>
    <source>
        <strain evidence="4">NBRC 112299</strain>
    </source>
</reference>
<dbReference type="RefSeq" id="WP_284327553.1">
    <property type="nucleotide sequence ID" value="NZ_BSUN01000001.1"/>
</dbReference>
<evidence type="ECO:0000256" key="1">
    <source>
        <dbReference type="SAM" id="Phobius"/>
    </source>
</evidence>
<keyword evidence="1" id="KW-0812">Transmembrane</keyword>
<name>A0ABQ6IBK2_9MICO</name>
<accession>A0ABQ6IBK2</accession>
<keyword evidence="1" id="KW-0472">Membrane</keyword>
<dbReference type="Proteomes" id="UP001157125">
    <property type="component" value="Unassembled WGS sequence"/>
</dbReference>
<organism evidence="3 4">
    <name type="scientific">Demequina litorisediminis</name>
    <dbReference type="NCBI Taxonomy" id="1849022"/>
    <lineage>
        <taxon>Bacteria</taxon>
        <taxon>Bacillati</taxon>
        <taxon>Actinomycetota</taxon>
        <taxon>Actinomycetes</taxon>
        <taxon>Micrococcales</taxon>
        <taxon>Demequinaceae</taxon>
        <taxon>Demequina</taxon>
    </lineage>
</organism>